<evidence type="ECO:0000256" key="1">
    <source>
        <dbReference type="SAM" id="MobiDB-lite"/>
    </source>
</evidence>
<feature type="region of interest" description="Disordered" evidence="1">
    <location>
        <begin position="98"/>
        <end position="125"/>
    </location>
</feature>
<accession>A0ABR0E3F8</accession>
<protein>
    <submittedName>
        <fullName evidence="3">Uncharacterized protein</fullName>
    </submittedName>
</protein>
<dbReference type="EMBL" id="JAXOVC010000011">
    <property type="protein sequence ID" value="KAK4495773.1"/>
    <property type="molecule type" value="Genomic_DNA"/>
</dbReference>
<evidence type="ECO:0000256" key="2">
    <source>
        <dbReference type="SAM" id="SignalP"/>
    </source>
</evidence>
<feature type="compositionally biased region" description="Low complexity" evidence="1">
    <location>
        <begin position="116"/>
        <end position="125"/>
    </location>
</feature>
<proteinExistence type="predicted"/>
<gene>
    <name evidence="3" type="ORF">PRZ48_013041</name>
</gene>
<name>A0ABR0E3F8_ZASCE</name>
<evidence type="ECO:0000313" key="3">
    <source>
        <dbReference type="EMBL" id="KAK4495773.1"/>
    </source>
</evidence>
<comment type="caution">
    <text evidence="3">The sequence shown here is derived from an EMBL/GenBank/DDBJ whole genome shotgun (WGS) entry which is preliminary data.</text>
</comment>
<organism evidence="3 4">
    <name type="scientific">Zasmidium cellare</name>
    <name type="common">Wine cellar mold</name>
    <name type="synonym">Racodium cellare</name>
    <dbReference type="NCBI Taxonomy" id="395010"/>
    <lineage>
        <taxon>Eukaryota</taxon>
        <taxon>Fungi</taxon>
        <taxon>Dikarya</taxon>
        <taxon>Ascomycota</taxon>
        <taxon>Pezizomycotina</taxon>
        <taxon>Dothideomycetes</taxon>
        <taxon>Dothideomycetidae</taxon>
        <taxon>Mycosphaerellales</taxon>
        <taxon>Mycosphaerellaceae</taxon>
        <taxon>Zasmidium</taxon>
    </lineage>
</organism>
<evidence type="ECO:0000313" key="4">
    <source>
        <dbReference type="Proteomes" id="UP001305779"/>
    </source>
</evidence>
<keyword evidence="2" id="KW-0732">Signal</keyword>
<feature type="signal peptide" evidence="2">
    <location>
        <begin position="1"/>
        <end position="23"/>
    </location>
</feature>
<keyword evidence="4" id="KW-1185">Reference proteome</keyword>
<feature type="chain" id="PRO_5045753855" evidence="2">
    <location>
        <begin position="24"/>
        <end position="241"/>
    </location>
</feature>
<reference evidence="3 4" key="1">
    <citation type="journal article" date="2023" name="G3 (Bethesda)">
        <title>A chromosome-level genome assembly of Zasmidium syzygii isolated from banana leaves.</title>
        <authorList>
            <person name="van Westerhoven A.C."/>
            <person name="Mehrabi R."/>
            <person name="Talebi R."/>
            <person name="Steentjes M.B.F."/>
            <person name="Corcolon B."/>
            <person name="Chong P.A."/>
            <person name="Kema G.H.J."/>
            <person name="Seidl M.F."/>
        </authorList>
    </citation>
    <scope>NUCLEOTIDE SEQUENCE [LARGE SCALE GENOMIC DNA]</scope>
    <source>
        <strain evidence="3 4">P124</strain>
    </source>
</reference>
<dbReference type="Proteomes" id="UP001305779">
    <property type="component" value="Unassembled WGS sequence"/>
</dbReference>
<sequence>MAFARSSALIAAAYLALTATALPRPNPAPTYQVVDVGGPSSESAAATVVSTVVESSTPSTVIQPAITVTATPSAPAAQTQSITTTQSWTVTIGNAEQPAYSHSAGSPPLPTLDSEPAAAPSTATQTTTVYNTLPAAPYAADFTTSTTSSSFKSASTSVSRWNQTVTEINGPVSAGTGLMYAAIPTGSTLAKRWVGATGTGAYLAGRAAPTGTGAYIAGRAAPTGYSAYAYAAEGWNATNYN</sequence>